<feature type="region of interest" description="Disordered" evidence="1">
    <location>
        <begin position="1"/>
        <end position="27"/>
    </location>
</feature>
<evidence type="ECO:0000256" key="1">
    <source>
        <dbReference type="SAM" id="MobiDB-lite"/>
    </source>
</evidence>
<accession>B7PKQ7</accession>
<dbReference type="EMBL" id="DS735207">
    <property type="protein sequence ID" value="EEC07179.1"/>
    <property type="molecule type" value="Genomic_DNA"/>
</dbReference>
<dbReference type="VEuPathDB" id="VectorBase:ISCI018708"/>
<protein>
    <submittedName>
        <fullName evidence="2 3">Uncharacterized protein</fullName>
    </submittedName>
</protein>
<name>B7PKQ7_IXOSC</name>
<sequence length="186" mass="20118">MPRFSCLSVARSPIGPTSASSTCTHYSRQEDENARPPAHARGLSPCLGCACTLEVRKTPELCRRWEAHAETPPCLFHSVSNYRTALYRCCGHTRVDNSGSLQPRALPTCRGCQHGAFVTFARGVANCWHGGACTLCCSGGTDCVHARSVRIGEAHYNFVFLAWTKLFAGAGVERASSLCLGILVQE</sequence>
<dbReference type="VEuPathDB" id="VectorBase:ISCW018708"/>
<dbReference type="HOGENOM" id="CLU_1455982_0_0_1"/>
<gene>
    <name evidence="2" type="ORF">IscW_ISCW018708</name>
</gene>
<reference evidence="2 4" key="1">
    <citation type="submission" date="2008-03" db="EMBL/GenBank/DDBJ databases">
        <title>Annotation of Ixodes scapularis.</title>
        <authorList>
            <consortium name="Ixodes scapularis Genome Project Consortium"/>
            <person name="Caler E."/>
            <person name="Hannick L.I."/>
            <person name="Bidwell S."/>
            <person name="Joardar V."/>
            <person name="Thiagarajan M."/>
            <person name="Amedeo P."/>
            <person name="Galinsky K.J."/>
            <person name="Schobel S."/>
            <person name="Inman J."/>
            <person name="Hostetler J."/>
            <person name="Miller J."/>
            <person name="Hammond M."/>
            <person name="Megy K."/>
            <person name="Lawson D."/>
            <person name="Kodira C."/>
            <person name="Sutton G."/>
            <person name="Meyer J."/>
            <person name="Hill C.A."/>
            <person name="Birren B."/>
            <person name="Nene V."/>
            <person name="Collins F."/>
            <person name="Alarcon-Chaidez F."/>
            <person name="Wikel S."/>
            <person name="Strausberg R."/>
        </authorList>
    </citation>
    <scope>NUCLEOTIDE SEQUENCE [LARGE SCALE GENOMIC DNA]</scope>
    <source>
        <strain evidence="4">Wikel</strain>
        <strain evidence="2">Wikel colony</strain>
    </source>
</reference>
<organism>
    <name type="scientific">Ixodes scapularis</name>
    <name type="common">Black-legged tick</name>
    <name type="synonym">Deer tick</name>
    <dbReference type="NCBI Taxonomy" id="6945"/>
    <lineage>
        <taxon>Eukaryota</taxon>
        <taxon>Metazoa</taxon>
        <taxon>Ecdysozoa</taxon>
        <taxon>Arthropoda</taxon>
        <taxon>Chelicerata</taxon>
        <taxon>Arachnida</taxon>
        <taxon>Acari</taxon>
        <taxon>Parasitiformes</taxon>
        <taxon>Ixodida</taxon>
        <taxon>Ixodoidea</taxon>
        <taxon>Ixodidae</taxon>
        <taxon>Ixodinae</taxon>
        <taxon>Ixodes</taxon>
    </lineage>
</organism>
<proteinExistence type="predicted"/>
<dbReference type="PaxDb" id="6945-B7PKQ7"/>
<evidence type="ECO:0000313" key="2">
    <source>
        <dbReference type="EMBL" id="EEC07179.1"/>
    </source>
</evidence>
<keyword evidence="4" id="KW-1185">Reference proteome</keyword>
<evidence type="ECO:0000313" key="3">
    <source>
        <dbReference type="EnsemblMetazoa" id="ISCW018708-PA"/>
    </source>
</evidence>
<dbReference type="InParanoid" id="B7PKQ7"/>
<dbReference type="EnsemblMetazoa" id="ISCW018708-RA">
    <property type="protein sequence ID" value="ISCW018708-PA"/>
    <property type="gene ID" value="ISCW018708"/>
</dbReference>
<feature type="compositionally biased region" description="Polar residues" evidence="1">
    <location>
        <begin position="15"/>
        <end position="26"/>
    </location>
</feature>
<evidence type="ECO:0000313" key="4">
    <source>
        <dbReference type="Proteomes" id="UP000001555"/>
    </source>
</evidence>
<dbReference type="Proteomes" id="UP000001555">
    <property type="component" value="Unassembled WGS sequence"/>
</dbReference>
<dbReference type="EMBL" id="ABJB010284502">
    <property type="status" value="NOT_ANNOTATED_CDS"/>
    <property type="molecule type" value="Genomic_DNA"/>
</dbReference>
<reference evidence="3" key="2">
    <citation type="submission" date="2020-05" db="UniProtKB">
        <authorList>
            <consortium name="EnsemblMetazoa"/>
        </authorList>
    </citation>
    <scope>IDENTIFICATION</scope>
    <source>
        <strain evidence="3">wikel</strain>
    </source>
</reference>
<dbReference type="AlphaFoldDB" id="B7PKQ7"/>